<dbReference type="VEuPathDB" id="VectorBase:PHUM417600"/>
<dbReference type="GO" id="GO:0005634">
    <property type="term" value="C:nucleus"/>
    <property type="evidence" value="ECO:0007669"/>
    <property type="project" value="TreeGrafter"/>
</dbReference>
<evidence type="ECO:0000313" key="2">
    <source>
        <dbReference type="EnsemblMetazoa" id="PHUM417600-PA"/>
    </source>
</evidence>
<dbReference type="InParanoid" id="E0VSE6"/>
<dbReference type="eggNOG" id="ENOG502S1S4">
    <property type="taxonomic scope" value="Eukaryota"/>
</dbReference>
<dbReference type="EnsemblMetazoa" id="PHUM417600-RA">
    <property type="protein sequence ID" value="PHUM417600-PA"/>
    <property type="gene ID" value="PHUM417600"/>
</dbReference>
<dbReference type="CTD" id="8234419"/>
<dbReference type="AlphaFoldDB" id="E0VSE6"/>
<dbReference type="PANTHER" id="PTHR13475:SF3">
    <property type="entry name" value="NEUGRIN"/>
    <property type="match status" value="1"/>
</dbReference>
<dbReference type="InterPro" id="IPR010487">
    <property type="entry name" value="NGRN/Rrg9"/>
</dbReference>
<dbReference type="GeneID" id="8234419"/>
<keyword evidence="3" id="KW-1185">Reference proteome</keyword>
<dbReference type="EMBL" id="AAZO01005124">
    <property type="status" value="NOT_ANNOTATED_CDS"/>
    <property type="molecule type" value="Genomic_DNA"/>
</dbReference>
<protein>
    <submittedName>
        <fullName evidence="1 2">Cylicin-1, putative</fullName>
    </submittedName>
</protein>
<dbReference type="PANTHER" id="PTHR13475">
    <property type="entry name" value="NEUGRIN"/>
    <property type="match status" value="1"/>
</dbReference>
<organism>
    <name type="scientific">Pediculus humanus subsp. corporis</name>
    <name type="common">Body louse</name>
    <dbReference type="NCBI Taxonomy" id="121224"/>
    <lineage>
        <taxon>Eukaryota</taxon>
        <taxon>Metazoa</taxon>
        <taxon>Ecdysozoa</taxon>
        <taxon>Arthropoda</taxon>
        <taxon>Hexapoda</taxon>
        <taxon>Insecta</taxon>
        <taxon>Pterygota</taxon>
        <taxon>Neoptera</taxon>
        <taxon>Paraneoptera</taxon>
        <taxon>Psocodea</taxon>
        <taxon>Troctomorpha</taxon>
        <taxon>Phthiraptera</taxon>
        <taxon>Anoplura</taxon>
        <taxon>Pediculidae</taxon>
        <taxon>Pediculus</taxon>
    </lineage>
</organism>
<dbReference type="RefSeq" id="XP_002429040.1">
    <property type="nucleotide sequence ID" value="XM_002428995.1"/>
</dbReference>
<dbReference type="Pfam" id="PF06413">
    <property type="entry name" value="Neugrin"/>
    <property type="match status" value="1"/>
</dbReference>
<reference evidence="1" key="1">
    <citation type="submission" date="2007-04" db="EMBL/GenBank/DDBJ databases">
        <title>Annotation of Pediculus humanus corporis strain USDA.</title>
        <authorList>
            <person name="Kirkness E."/>
            <person name="Hannick L."/>
            <person name="Hass B."/>
            <person name="Bruggner R."/>
            <person name="Lawson D."/>
            <person name="Bidwell S."/>
            <person name="Joardar V."/>
            <person name="Caler E."/>
            <person name="Walenz B."/>
            <person name="Inman J."/>
            <person name="Schobel S."/>
            <person name="Galinsky K."/>
            <person name="Amedeo P."/>
            <person name="Strausberg R."/>
        </authorList>
    </citation>
    <scope>NUCLEOTIDE SEQUENCE</scope>
    <source>
        <strain evidence="1">USDA</strain>
    </source>
</reference>
<sequence length="543" mass="64019">MLSVTNKFKIFFLDNRYLCNLLTCDIHTNTFLCGRFKKTFPKPKHKSSRLNKNIQAAEFDLEQENEDPEELNLMNLDSFYDAHISEKKFNKKFTDFKITQNKFFAPAKEPSMLTYNERLSIQYLHKKDPIVWNIQALSESYPATPIIIKKIIKNRIKITPERQKKMDANVEKNWKLLEENKLEASPRYLEHLKKFVNRRETLLENIKNSQFYLPKVEVKKQYTGETSKILHDYAKEIDRLTKEFNRTQDEEVVLEKSKLLPENKSVDMNSSNEQHDKLTSKKMYAKTEDSKTDKMLKKIINDKSSEGIHDRSDGSSLIDFISKKNFSREHLFVNNFNRDNDNLDDLKPSKNTSNFKLDWDSEEYEDDELDNMSGNLSNFHKKRETKSSTIYIKEENLGKNISDYENDGSSELSNRKKKEILKYEERIEKDSNFKENDEKYYDKIAQDMNNSIFWNAKKDSREKAQVELEKKPLLQPDKFTNKINEQNVDNNNNSNVNITTSSSYPEKIKVPSANRGTNVIYKVKDCYYDSNGDFLYRVPGMIN</sequence>
<dbReference type="OrthoDB" id="6415470at2759"/>
<dbReference type="HOGENOM" id="CLU_501854_0_0_1"/>
<dbReference type="EMBL" id="DS235750">
    <property type="protein sequence ID" value="EEB16302.1"/>
    <property type="molecule type" value="Genomic_DNA"/>
</dbReference>
<accession>E0VSE6</accession>
<evidence type="ECO:0000313" key="1">
    <source>
        <dbReference type="EMBL" id="EEB16302.1"/>
    </source>
</evidence>
<gene>
    <name evidence="2" type="primary">8234419</name>
    <name evidence="1" type="ORF">Phum_PHUM417600</name>
</gene>
<dbReference type="OMA" id="FYDAHIS"/>
<name>E0VSE6_PEDHC</name>
<dbReference type="Proteomes" id="UP000009046">
    <property type="component" value="Unassembled WGS sequence"/>
</dbReference>
<evidence type="ECO:0000313" key="3">
    <source>
        <dbReference type="Proteomes" id="UP000009046"/>
    </source>
</evidence>
<reference evidence="2" key="3">
    <citation type="submission" date="2020-05" db="UniProtKB">
        <authorList>
            <consortium name="EnsemblMetazoa"/>
        </authorList>
    </citation>
    <scope>IDENTIFICATION</scope>
    <source>
        <strain evidence="2">USDA</strain>
    </source>
</reference>
<proteinExistence type="predicted"/>
<reference evidence="1" key="2">
    <citation type="submission" date="2007-04" db="EMBL/GenBank/DDBJ databases">
        <title>The genome of the human body louse.</title>
        <authorList>
            <consortium name="The Human Body Louse Genome Consortium"/>
            <person name="Kirkness E."/>
            <person name="Walenz B."/>
            <person name="Hass B."/>
            <person name="Bruggner R."/>
            <person name="Strausberg R."/>
        </authorList>
    </citation>
    <scope>NUCLEOTIDE SEQUENCE</scope>
    <source>
        <strain evidence="1">USDA</strain>
    </source>
</reference>
<dbReference type="KEGG" id="phu:Phum_PHUM417600"/>